<reference evidence="4" key="1">
    <citation type="submission" date="2025-08" db="UniProtKB">
        <authorList>
            <consortium name="RefSeq"/>
        </authorList>
    </citation>
    <scope>IDENTIFICATION</scope>
</reference>
<name>A0AB40C389_DIOCR</name>
<keyword evidence="1" id="KW-1133">Transmembrane helix</keyword>
<dbReference type="PANTHER" id="PTHR22930">
    <property type="match status" value="1"/>
</dbReference>
<gene>
    <name evidence="4" type="primary">LOC120271597</name>
</gene>
<dbReference type="Proteomes" id="UP001515500">
    <property type="component" value="Chromosome 11"/>
</dbReference>
<dbReference type="InterPro" id="IPR045249">
    <property type="entry name" value="HARBI1-like"/>
</dbReference>
<keyword evidence="1" id="KW-0812">Transmembrane</keyword>
<evidence type="ECO:0000256" key="1">
    <source>
        <dbReference type="SAM" id="Phobius"/>
    </source>
</evidence>
<evidence type="ECO:0000259" key="2">
    <source>
        <dbReference type="Pfam" id="PF26138"/>
    </source>
</evidence>
<dbReference type="InterPro" id="IPR058353">
    <property type="entry name" value="DUF8040"/>
</dbReference>
<evidence type="ECO:0000313" key="4">
    <source>
        <dbReference type="RefSeq" id="XP_039134212.1"/>
    </source>
</evidence>
<organism evidence="3 4">
    <name type="scientific">Dioscorea cayennensis subsp. rotundata</name>
    <name type="common">White Guinea yam</name>
    <name type="synonym">Dioscorea rotundata</name>
    <dbReference type="NCBI Taxonomy" id="55577"/>
    <lineage>
        <taxon>Eukaryota</taxon>
        <taxon>Viridiplantae</taxon>
        <taxon>Streptophyta</taxon>
        <taxon>Embryophyta</taxon>
        <taxon>Tracheophyta</taxon>
        <taxon>Spermatophyta</taxon>
        <taxon>Magnoliopsida</taxon>
        <taxon>Liliopsida</taxon>
        <taxon>Dioscoreales</taxon>
        <taxon>Dioscoreaceae</taxon>
        <taxon>Dioscorea</taxon>
    </lineage>
</organism>
<keyword evidence="3" id="KW-1185">Reference proteome</keyword>
<dbReference type="RefSeq" id="XP_039134212.1">
    <property type="nucleotide sequence ID" value="XM_039278278.1"/>
</dbReference>
<dbReference type="AlphaFoldDB" id="A0AB40C389"/>
<dbReference type="GeneID" id="120271597"/>
<proteinExistence type="predicted"/>
<evidence type="ECO:0000313" key="3">
    <source>
        <dbReference type="Proteomes" id="UP001515500"/>
    </source>
</evidence>
<keyword evidence="1" id="KW-0472">Membrane</keyword>
<feature type="transmembrane region" description="Helical" evidence="1">
    <location>
        <begin position="12"/>
        <end position="28"/>
    </location>
</feature>
<accession>A0AB40C389</accession>
<sequence>MDSWVHNEHAIPLTTAFTTIVVVVAFLFEEMHQPTVSRSRQPSLFRDLTRKHHMERILRGGLDYCVSYLRMDVGPFMHLSSIMRDRHLLVDTRHVSIEEQLAIFLHIVGHNTKNTTMRIEFLRSGETISIYFNNVLNAVCALCDDFVQPPSGIYHPEIEANQNWYPHFKDCVGLLDGTHVDASVPPLELPHFRGRKGPKQNVLAVVNPDLKFTYVLAGWKGSANDFTVLRDAISRPQPEGLKIIEGCQSCLYLLDPQPFAIEL</sequence>
<dbReference type="Pfam" id="PF26138">
    <property type="entry name" value="DUF8040"/>
    <property type="match status" value="1"/>
</dbReference>
<feature type="domain" description="DUF8040" evidence="2">
    <location>
        <begin position="48"/>
        <end position="140"/>
    </location>
</feature>
<protein>
    <submittedName>
        <fullName evidence="4">Protein ALP1-like</fullName>
    </submittedName>
</protein>
<dbReference type="PANTHER" id="PTHR22930:SF259">
    <property type="entry name" value="OS08G0106900 PROTEIN"/>
    <property type="match status" value="1"/>
</dbReference>